<dbReference type="PANTHER" id="PTHR37740:SF1">
    <property type="entry name" value="OS02G0193500 PROTEIN"/>
    <property type="match status" value="1"/>
</dbReference>
<feature type="compositionally biased region" description="Polar residues" evidence="2">
    <location>
        <begin position="110"/>
        <end position="126"/>
    </location>
</feature>
<evidence type="ECO:0000313" key="4">
    <source>
        <dbReference type="EMBL" id="KAF8406763.1"/>
    </source>
</evidence>
<name>A0A834ZK90_TETSI</name>
<protein>
    <recommendedName>
        <fullName evidence="3">Retroviral polymerase SH3-like domain-containing protein</fullName>
    </recommendedName>
</protein>
<dbReference type="OrthoDB" id="1750165at2759"/>
<dbReference type="EMBL" id="JABCRI010000005">
    <property type="protein sequence ID" value="KAF8406763.1"/>
    <property type="molecule type" value="Genomic_DNA"/>
</dbReference>
<proteinExistence type="predicted"/>
<evidence type="ECO:0000256" key="1">
    <source>
        <dbReference type="SAM" id="Coils"/>
    </source>
</evidence>
<evidence type="ECO:0000256" key="2">
    <source>
        <dbReference type="SAM" id="MobiDB-lite"/>
    </source>
</evidence>
<comment type="caution">
    <text evidence="4">The sequence shown here is derived from an EMBL/GenBank/DDBJ whole genome shotgun (WGS) entry which is preliminary data.</text>
</comment>
<sequence length="296" mass="33190">MERSKLSSRSVICVFLGYGEGKKGYRCFDPITQKLYVSRHVVFLEHIPFFSIPSTTHALTRSDLVRIDPFSEDSDSLSSQVPSTSNTPSHVLPPLPLHYTRRIRTDHSAGTDTLLSGTPEASSSPMVHQAPSEVVDPPLRQSICIHCRFLYQVAFYFPFSFSSWQTLDACSCRIMQDAKMLLPEEVSNPKPRKKKPLVSVFQPERSTLDSLLDSSRSGNEYPGTETEVFFVFYQTETEVFTVGGELCIIALGRELREVEDEVKTLEDEKLALLDQLVVLEGLIDPSDLQSQGPPVL</sequence>
<dbReference type="AlphaFoldDB" id="A0A834ZK90"/>
<dbReference type="PANTHER" id="PTHR37740">
    <property type="entry name" value="OS02G0193500 PROTEIN"/>
    <property type="match status" value="1"/>
</dbReference>
<reference evidence="4 5" key="1">
    <citation type="submission" date="2020-04" db="EMBL/GenBank/DDBJ databases">
        <title>Plant Genome Project.</title>
        <authorList>
            <person name="Zhang R.-G."/>
        </authorList>
    </citation>
    <scope>NUCLEOTIDE SEQUENCE [LARGE SCALE GENOMIC DNA]</scope>
    <source>
        <strain evidence="4">YNK0</strain>
        <tissue evidence="4">Leaf</tissue>
    </source>
</reference>
<evidence type="ECO:0000259" key="3">
    <source>
        <dbReference type="Pfam" id="PF25597"/>
    </source>
</evidence>
<feature type="coiled-coil region" evidence="1">
    <location>
        <begin position="248"/>
        <end position="275"/>
    </location>
</feature>
<keyword evidence="5" id="KW-1185">Reference proteome</keyword>
<feature type="region of interest" description="Disordered" evidence="2">
    <location>
        <begin position="109"/>
        <end position="132"/>
    </location>
</feature>
<organism evidence="4 5">
    <name type="scientific">Tetracentron sinense</name>
    <name type="common">Spur-leaf</name>
    <dbReference type="NCBI Taxonomy" id="13715"/>
    <lineage>
        <taxon>Eukaryota</taxon>
        <taxon>Viridiplantae</taxon>
        <taxon>Streptophyta</taxon>
        <taxon>Embryophyta</taxon>
        <taxon>Tracheophyta</taxon>
        <taxon>Spermatophyta</taxon>
        <taxon>Magnoliopsida</taxon>
        <taxon>Trochodendrales</taxon>
        <taxon>Trochodendraceae</taxon>
        <taxon>Tetracentron</taxon>
    </lineage>
</organism>
<feature type="domain" description="Retroviral polymerase SH3-like" evidence="3">
    <location>
        <begin position="2"/>
        <end position="51"/>
    </location>
</feature>
<dbReference type="Proteomes" id="UP000655225">
    <property type="component" value="Unassembled WGS sequence"/>
</dbReference>
<accession>A0A834ZK90</accession>
<gene>
    <name evidence="4" type="ORF">HHK36_008855</name>
</gene>
<dbReference type="InterPro" id="IPR057670">
    <property type="entry name" value="SH3_retrovirus"/>
</dbReference>
<dbReference type="Pfam" id="PF25597">
    <property type="entry name" value="SH3_retrovirus"/>
    <property type="match status" value="1"/>
</dbReference>
<keyword evidence="1" id="KW-0175">Coiled coil</keyword>
<evidence type="ECO:0000313" key="5">
    <source>
        <dbReference type="Proteomes" id="UP000655225"/>
    </source>
</evidence>